<comment type="caution">
    <text evidence="6">The sequence shown here is derived from an EMBL/GenBank/DDBJ whole genome shotgun (WGS) entry which is preliminary data.</text>
</comment>
<feature type="chain" id="PRO_5042170080" description="Pectinesterase inhibitor domain-containing protein" evidence="4">
    <location>
        <begin position="26"/>
        <end position="316"/>
    </location>
</feature>
<dbReference type="CDD" id="cd15795">
    <property type="entry name" value="PMEI-Pla_a_1_like"/>
    <property type="match status" value="2"/>
</dbReference>
<dbReference type="SUPFAM" id="SSF101148">
    <property type="entry name" value="Plant invertase/pectin methylesterase inhibitor"/>
    <property type="match status" value="2"/>
</dbReference>
<evidence type="ECO:0000256" key="4">
    <source>
        <dbReference type="SAM" id="SignalP"/>
    </source>
</evidence>
<comment type="similarity">
    <text evidence="3">Belongs to the PMEI family.</text>
</comment>
<keyword evidence="7" id="KW-1185">Reference proteome</keyword>
<evidence type="ECO:0000259" key="5">
    <source>
        <dbReference type="SMART" id="SM00856"/>
    </source>
</evidence>
<dbReference type="EMBL" id="JAUUTY010000006">
    <property type="protein sequence ID" value="KAK1617249.1"/>
    <property type="molecule type" value="Genomic_DNA"/>
</dbReference>
<keyword evidence="2" id="KW-1015">Disulfide bond</keyword>
<dbReference type="PANTHER" id="PTHR35357:SF13">
    <property type="entry name" value="OS02G0537100 PROTEIN"/>
    <property type="match status" value="1"/>
</dbReference>
<evidence type="ECO:0000256" key="3">
    <source>
        <dbReference type="ARBA" id="ARBA00038471"/>
    </source>
</evidence>
<dbReference type="SMART" id="SM00856">
    <property type="entry name" value="PMEI"/>
    <property type="match status" value="2"/>
</dbReference>
<name>A0AAD8RD71_LOLMU</name>
<dbReference type="PANTHER" id="PTHR35357">
    <property type="entry name" value="OS02G0537100 PROTEIN"/>
    <property type="match status" value="1"/>
</dbReference>
<proteinExistence type="inferred from homology"/>
<dbReference type="InterPro" id="IPR034088">
    <property type="entry name" value="Pla_a_1-like"/>
</dbReference>
<feature type="domain" description="Pectinesterase inhibitor" evidence="5">
    <location>
        <begin position="22"/>
        <end position="166"/>
    </location>
</feature>
<accession>A0AAD8RD71</accession>
<dbReference type="Proteomes" id="UP001231189">
    <property type="component" value="Unassembled WGS sequence"/>
</dbReference>
<reference evidence="6" key="1">
    <citation type="submission" date="2023-07" db="EMBL/GenBank/DDBJ databases">
        <title>A chromosome-level genome assembly of Lolium multiflorum.</title>
        <authorList>
            <person name="Chen Y."/>
            <person name="Copetti D."/>
            <person name="Kolliker R."/>
            <person name="Studer B."/>
        </authorList>
    </citation>
    <scope>NUCLEOTIDE SEQUENCE</scope>
    <source>
        <strain evidence="6">02402/16</strain>
        <tissue evidence="6">Leaf</tissue>
    </source>
</reference>
<dbReference type="NCBIfam" id="TIGR01614">
    <property type="entry name" value="PME_inhib"/>
    <property type="match status" value="2"/>
</dbReference>
<sequence length="316" mass="33192">MMKPSTACSLAVATALTLMSGVVEATVVTTCKAAAGSDGRVDYDFCVAELGKHHDSPSADTWGLAKVAALTGVVNAENAVYDIKDLLAKHGTDGEARAALGQCQELYDGMGFAFAEAHDDINSRDYAEGTEKAGEAAALAHRCDDAFAKAGIPVTSPVTQYSDYSVQIAAEAAAKEKQVNYKFCVSELGKHHLSPGADTWGLAKIAANMGVNNAYGAINDIEGLQAKPGTDARTKVALGQCHDLYDGMKFAFAGAYDEINARNYTAGKEEAAKAVSQAHQCDDDFMKAGIMSPLSQRSSYSVQIAIVCTAITNLIK</sequence>
<organism evidence="6 7">
    <name type="scientific">Lolium multiflorum</name>
    <name type="common">Italian ryegrass</name>
    <name type="synonym">Lolium perenne subsp. multiflorum</name>
    <dbReference type="NCBI Taxonomy" id="4521"/>
    <lineage>
        <taxon>Eukaryota</taxon>
        <taxon>Viridiplantae</taxon>
        <taxon>Streptophyta</taxon>
        <taxon>Embryophyta</taxon>
        <taxon>Tracheophyta</taxon>
        <taxon>Spermatophyta</taxon>
        <taxon>Magnoliopsida</taxon>
        <taxon>Liliopsida</taxon>
        <taxon>Poales</taxon>
        <taxon>Poaceae</taxon>
        <taxon>BOP clade</taxon>
        <taxon>Pooideae</taxon>
        <taxon>Poodae</taxon>
        <taxon>Poeae</taxon>
        <taxon>Poeae Chloroplast Group 2 (Poeae type)</taxon>
        <taxon>Loliodinae</taxon>
        <taxon>Loliinae</taxon>
        <taxon>Lolium</taxon>
    </lineage>
</organism>
<dbReference type="InterPro" id="IPR006501">
    <property type="entry name" value="Pectinesterase_inhib_dom"/>
</dbReference>
<dbReference type="GO" id="GO:0004857">
    <property type="term" value="F:enzyme inhibitor activity"/>
    <property type="evidence" value="ECO:0007669"/>
    <property type="project" value="InterPro"/>
</dbReference>
<evidence type="ECO:0000313" key="7">
    <source>
        <dbReference type="Proteomes" id="UP001231189"/>
    </source>
</evidence>
<dbReference type="InterPro" id="IPR035513">
    <property type="entry name" value="Invertase/methylesterase_inhib"/>
</dbReference>
<evidence type="ECO:0000256" key="2">
    <source>
        <dbReference type="ARBA" id="ARBA00023157"/>
    </source>
</evidence>
<protein>
    <recommendedName>
        <fullName evidence="5">Pectinesterase inhibitor domain-containing protein</fullName>
    </recommendedName>
</protein>
<keyword evidence="1 4" id="KW-0732">Signal</keyword>
<evidence type="ECO:0000313" key="6">
    <source>
        <dbReference type="EMBL" id="KAK1617249.1"/>
    </source>
</evidence>
<dbReference type="Pfam" id="PF04043">
    <property type="entry name" value="PMEI"/>
    <property type="match status" value="2"/>
</dbReference>
<dbReference type="AlphaFoldDB" id="A0AAD8RD71"/>
<gene>
    <name evidence="6" type="ORF">QYE76_022766</name>
</gene>
<feature type="signal peptide" evidence="4">
    <location>
        <begin position="1"/>
        <end position="25"/>
    </location>
</feature>
<feature type="domain" description="Pectinesterase inhibitor" evidence="5">
    <location>
        <begin position="169"/>
        <end position="311"/>
    </location>
</feature>
<dbReference type="Gene3D" id="1.20.140.40">
    <property type="entry name" value="Invertase/pectin methylesterase inhibitor family protein"/>
    <property type="match status" value="2"/>
</dbReference>
<evidence type="ECO:0000256" key="1">
    <source>
        <dbReference type="ARBA" id="ARBA00022729"/>
    </source>
</evidence>